<feature type="signal peptide" evidence="1">
    <location>
        <begin position="1"/>
        <end position="19"/>
    </location>
</feature>
<dbReference type="Proteomes" id="UP001152747">
    <property type="component" value="Unassembled WGS sequence"/>
</dbReference>
<comment type="caution">
    <text evidence="2">The sequence shown here is derived from an EMBL/GenBank/DDBJ whole genome shotgun (WGS) entry which is preliminary data.</text>
</comment>
<reference evidence="2" key="1">
    <citation type="submission" date="2022-11" db="EMBL/GenBank/DDBJ databases">
        <authorList>
            <person name="Kikuchi T."/>
        </authorList>
    </citation>
    <scope>NUCLEOTIDE SEQUENCE</scope>
    <source>
        <strain evidence="2">PS1010</strain>
    </source>
</reference>
<evidence type="ECO:0000313" key="3">
    <source>
        <dbReference type="Proteomes" id="UP001152747"/>
    </source>
</evidence>
<feature type="chain" id="PRO_5040445296" evidence="1">
    <location>
        <begin position="20"/>
        <end position="129"/>
    </location>
</feature>
<protein>
    <submittedName>
        <fullName evidence="2">Uncharacterized protein</fullName>
    </submittedName>
</protein>
<accession>A0A9P1N5K9</accession>
<evidence type="ECO:0000313" key="2">
    <source>
        <dbReference type="EMBL" id="CAI5451943.1"/>
    </source>
</evidence>
<evidence type="ECO:0000256" key="1">
    <source>
        <dbReference type="SAM" id="SignalP"/>
    </source>
</evidence>
<sequence length="129" mass="14861">MRNIVWFLLISAIFAEIQDDEFFGNSIIKSLNHGYEIRDAEFILNLYDSSFFDDCEIGSYENSRDQLELELATSKNITFNFLNAKTISSNFFKIKFQKSGSSKTGEMTIQIKDDIPSIIRSKNDKCALF</sequence>
<name>A0A9P1N5K9_9PELO</name>
<keyword evidence="3" id="KW-1185">Reference proteome</keyword>
<dbReference type="EMBL" id="CANHGI010000005">
    <property type="protein sequence ID" value="CAI5451943.1"/>
    <property type="molecule type" value="Genomic_DNA"/>
</dbReference>
<keyword evidence="1" id="KW-0732">Signal</keyword>
<organism evidence="2 3">
    <name type="scientific">Caenorhabditis angaria</name>
    <dbReference type="NCBI Taxonomy" id="860376"/>
    <lineage>
        <taxon>Eukaryota</taxon>
        <taxon>Metazoa</taxon>
        <taxon>Ecdysozoa</taxon>
        <taxon>Nematoda</taxon>
        <taxon>Chromadorea</taxon>
        <taxon>Rhabditida</taxon>
        <taxon>Rhabditina</taxon>
        <taxon>Rhabditomorpha</taxon>
        <taxon>Rhabditoidea</taxon>
        <taxon>Rhabditidae</taxon>
        <taxon>Peloderinae</taxon>
        <taxon>Caenorhabditis</taxon>
    </lineage>
</organism>
<gene>
    <name evidence="2" type="ORF">CAMP_LOCUS14580</name>
</gene>
<proteinExistence type="predicted"/>
<dbReference type="AlphaFoldDB" id="A0A9P1N5K9"/>